<evidence type="ECO:0000256" key="2">
    <source>
        <dbReference type="SAM" id="Phobius"/>
    </source>
</evidence>
<dbReference type="Proteomes" id="UP000595046">
    <property type="component" value="Chromosome"/>
</dbReference>
<feature type="region of interest" description="Disordered" evidence="1">
    <location>
        <begin position="37"/>
        <end position="56"/>
    </location>
</feature>
<feature type="signal peptide" evidence="3">
    <location>
        <begin position="1"/>
        <end position="17"/>
    </location>
</feature>
<feature type="compositionally biased region" description="Low complexity" evidence="1">
    <location>
        <begin position="192"/>
        <end position="203"/>
    </location>
</feature>
<keyword evidence="2" id="KW-0812">Transmembrane</keyword>
<keyword evidence="5" id="KW-1185">Reference proteome</keyword>
<keyword evidence="2" id="KW-1133">Transmembrane helix</keyword>
<dbReference type="AlphaFoldDB" id="A0A7T1WT10"/>
<dbReference type="KEGG" id="sbat:G4Z16_16270"/>
<feature type="region of interest" description="Disordered" evidence="1">
    <location>
        <begin position="177"/>
        <end position="220"/>
    </location>
</feature>
<evidence type="ECO:0000256" key="1">
    <source>
        <dbReference type="SAM" id="MobiDB-lite"/>
    </source>
</evidence>
<reference evidence="5" key="1">
    <citation type="submission" date="2020-02" db="EMBL/GenBank/DDBJ databases">
        <title>Streptomyces sp. ASO4wet.</title>
        <authorList>
            <person name="Risdian C."/>
            <person name="Landwehr W."/>
            <person name="Schupp P."/>
            <person name="Wink J."/>
        </authorList>
    </citation>
    <scope>NUCLEOTIDE SEQUENCE [LARGE SCALE GENOMIC DNA]</scope>
    <source>
        <strain evidence="5">ASO4wet</strain>
    </source>
</reference>
<feature type="transmembrane region" description="Helical" evidence="2">
    <location>
        <begin position="397"/>
        <end position="418"/>
    </location>
</feature>
<proteinExistence type="predicted"/>
<evidence type="ECO:0000313" key="5">
    <source>
        <dbReference type="Proteomes" id="UP000595046"/>
    </source>
</evidence>
<accession>A0A7T1WT10</accession>
<evidence type="ECO:0000313" key="4">
    <source>
        <dbReference type="EMBL" id="QPP07692.1"/>
    </source>
</evidence>
<protein>
    <recommendedName>
        <fullName evidence="6">Aromatic ring-opening dioxygenase LigA</fullName>
    </recommendedName>
</protein>
<evidence type="ECO:0008006" key="6">
    <source>
        <dbReference type="Google" id="ProtNLM"/>
    </source>
</evidence>
<feature type="compositionally biased region" description="Gly residues" evidence="1">
    <location>
        <begin position="437"/>
        <end position="449"/>
    </location>
</feature>
<gene>
    <name evidence="4" type="ORF">G4Z16_16270</name>
</gene>
<evidence type="ECO:0000256" key="3">
    <source>
        <dbReference type="SAM" id="SignalP"/>
    </source>
</evidence>
<name>A0A7T1WT10_9ACTN</name>
<feature type="chain" id="PRO_5032919253" description="Aromatic ring-opening dioxygenase LigA" evidence="3">
    <location>
        <begin position="18"/>
        <end position="486"/>
    </location>
</feature>
<organism evidence="4 5">
    <name type="scientific">Streptomyces bathyalis</name>
    <dbReference type="NCBI Taxonomy" id="2710756"/>
    <lineage>
        <taxon>Bacteria</taxon>
        <taxon>Bacillati</taxon>
        <taxon>Actinomycetota</taxon>
        <taxon>Actinomycetes</taxon>
        <taxon>Kitasatosporales</taxon>
        <taxon>Streptomycetaceae</taxon>
        <taxon>Streptomyces</taxon>
    </lineage>
</organism>
<sequence length="486" mass="50050">MAVALCLVAALPGQAAAAPSDGAGDVPAYQQADEAKKIKGTAGSGDAPKIEPATYSDSIGRGEKRYYRVELDAKSSAFISAVAAPKPGSRVKDIGEGLKIGLENVDGSACNGATQPQFSAEGAAYPIASYATRIIGAGDQCQKAGPYLFSVEREGPATSDPARWPLEIRFMSEPGLKGGLDALPGAPNDSAGTPEETPEPVTGGEKKQAHGGSGFNDAGAVSKGLWKDRIRPGETRFYRVPVDWGQRLNAAVELGSSGSPGEYPPTIYDGLGVTAYNPARGQFDADQFVPYSPDKSAQAAVHTQPVDFGRRFAYSDNTPCVAGWHYLAVTVSPKLSGYFKSTAPLTLRVDVTGKAEAGPRYAGDAAAAGFGVSEDDKAQAEKGQSAAEAERSGTLELVAYAGIGAGVVLILVLVVWTLMARRRTAAGPGAVPPPGSGVPGGFPGQGGQSGTVPLRPQQQGQGHGQGHGQGYSADQGYGPGPQQQRY</sequence>
<feature type="region of interest" description="Disordered" evidence="1">
    <location>
        <begin position="426"/>
        <end position="486"/>
    </location>
</feature>
<keyword evidence="3" id="KW-0732">Signal</keyword>
<dbReference type="EMBL" id="CP048882">
    <property type="protein sequence ID" value="QPP07692.1"/>
    <property type="molecule type" value="Genomic_DNA"/>
</dbReference>
<keyword evidence="2" id="KW-0472">Membrane</keyword>